<dbReference type="EMBL" id="JYDI01004561">
    <property type="protein sequence ID" value="KRY06229.1"/>
    <property type="molecule type" value="Genomic_DNA"/>
</dbReference>
<sequence>MEETNEIAEVISQSPNTPAPVSGTGCYGHPDSTSAIRKRDRW</sequence>
<proteinExistence type="predicted"/>
<comment type="caution">
    <text evidence="2">The sequence shown here is derived from an EMBL/GenBank/DDBJ whole genome shotgun (WGS) entry which is preliminary data.</text>
</comment>
<evidence type="ECO:0000313" key="3">
    <source>
        <dbReference type="Proteomes" id="UP000054653"/>
    </source>
</evidence>
<reference evidence="2 3" key="1">
    <citation type="submission" date="2015-01" db="EMBL/GenBank/DDBJ databases">
        <title>Evolution of Trichinella species and genotypes.</title>
        <authorList>
            <person name="Korhonen P.K."/>
            <person name="Edoardo P."/>
            <person name="Giuseppe L.R."/>
            <person name="Gasser R.B."/>
        </authorList>
    </citation>
    <scope>NUCLEOTIDE SEQUENCE [LARGE SCALE GENOMIC DNA]</scope>
    <source>
        <strain evidence="2">ISS120</strain>
    </source>
</reference>
<evidence type="ECO:0000313" key="2">
    <source>
        <dbReference type="EMBL" id="KRY06229.1"/>
    </source>
</evidence>
<gene>
    <name evidence="2" type="ORF">T03_3477</name>
</gene>
<evidence type="ECO:0000256" key="1">
    <source>
        <dbReference type="SAM" id="MobiDB-lite"/>
    </source>
</evidence>
<dbReference type="AlphaFoldDB" id="A0A0V0Z0Y6"/>
<name>A0A0V0Z0Y6_TRIBR</name>
<feature type="region of interest" description="Disordered" evidence="1">
    <location>
        <begin position="1"/>
        <end position="42"/>
    </location>
</feature>
<organism evidence="2 3">
    <name type="scientific">Trichinella britovi</name>
    <name type="common">Parasitic roundworm</name>
    <dbReference type="NCBI Taxonomy" id="45882"/>
    <lineage>
        <taxon>Eukaryota</taxon>
        <taxon>Metazoa</taxon>
        <taxon>Ecdysozoa</taxon>
        <taxon>Nematoda</taxon>
        <taxon>Enoplea</taxon>
        <taxon>Dorylaimia</taxon>
        <taxon>Trichinellida</taxon>
        <taxon>Trichinellidae</taxon>
        <taxon>Trichinella</taxon>
    </lineage>
</organism>
<protein>
    <submittedName>
        <fullName evidence="2">Uncharacterized protein</fullName>
    </submittedName>
</protein>
<accession>A0A0V0Z0Y6</accession>
<keyword evidence="3" id="KW-1185">Reference proteome</keyword>
<dbReference type="Proteomes" id="UP000054653">
    <property type="component" value="Unassembled WGS sequence"/>
</dbReference>